<dbReference type="InterPro" id="IPR011990">
    <property type="entry name" value="TPR-like_helical_dom_sf"/>
</dbReference>
<protein>
    <recommendedName>
        <fullName evidence="3">TPR-like protein</fullName>
    </recommendedName>
</protein>
<comment type="caution">
    <text evidence="1">The sequence shown here is derived from an EMBL/GenBank/DDBJ whole genome shotgun (WGS) entry which is preliminary data.</text>
</comment>
<dbReference type="Proteomes" id="UP001221757">
    <property type="component" value="Unassembled WGS sequence"/>
</dbReference>
<name>A0AAD7DBJ6_MYCRO</name>
<reference evidence="1" key="1">
    <citation type="submission" date="2023-03" db="EMBL/GenBank/DDBJ databases">
        <title>Massive genome expansion in bonnet fungi (Mycena s.s.) driven by repeated elements and novel gene families across ecological guilds.</title>
        <authorList>
            <consortium name="Lawrence Berkeley National Laboratory"/>
            <person name="Harder C.B."/>
            <person name="Miyauchi S."/>
            <person name="Viragh M."/>
            <person name="Kuo A."/>
            <person name="Thoen E."/>
            <person name="Andreopoulos B."/>
            <person name="Lu D."/>
            <person name="Skrede I."/>
            <person name="Drula E."/>
            <person name="Henrissat B."/>
            <person name="Morin E."/>
            <person name="Kohler A."/>
            <person name="Barry K."/>
            <person name="LaButti K."/>
            <person name="Morin E."/>
            <person name="Salamov A."/>
            <person name="Lipzen A."/>
            <person name="Mereny Z."/>
            <person name="Hegedus B."/>
            <person name="Baldrian P."/>
            <person name="Stursova M."/>
            <person name="Weitz H."/>
            <person name="Taylor A."/>
            <person name="Grigoriev I.V."/>
            <person name="Nagy L.G."/>
            <person name="Martin F."/>
            <person name="Kauserud H."/>
        </authorList>
    </citation>
    <scope>NUCLEOTIDE SEQUENCE</scope>
    <source>
        <strain evidence="1">CBHHK067</strain>
    </source>
</reference>
<dbReference type="PANTHER" id="PTHR46014">
    <property type="entry name" value="TETRATRICOPEPTIDE REPEAT PROTEIN 1"/>
    <property type="match status" value="1"/>
</dbReference>
<dbReference type="InterPro" id="IPR019734">
    <property type="entry name" value="TPR_rpt"/>
</dbReference>
<organism evidence="1 2">
    <name type="scientific">Mycena rosella</name>
    <name type="common">Pink bonnet</name>
    <name type="synonym">Agaricus rosellus</name>
    <dbReference type="NCBI Taxonomy" id="1033263"/>
    <lineage>
        <taxon>Eukaryota</taxon>
        <taxon>Fungi</taxon>
        <taxon>Dikarya</taxon>
        <taxon>Basidiomycota</taxon>
        <taxon>Agaricomycotina</taxon>
        <taxon>Agaricomycetes</taxon>
        <taxon>Agaricomycetidae</taxon>
        <taxon>Agaricales</taxon>
        <taxon>Marasmiineae</taxon>
        <taxon>Mycenaceae</taxon>
        <taxon>Mycena</taxon>
    </lineage>
</organism>
<evidence type="ECO:0000313" key="2">
    <source>
        <dbReference type="Proteomes" id="UP001221757"/>
    </source>
</evidence>
<dbReference type="PANTHER" id="PTHR46014:SF1">
    <property type="entry name" value="TETRATRICOPEPTIDE REPEAT PROTEIN 1"/>
    <property type="match status" value="1"/>
</dbReference>
<evidence type="ECO:0008006" key="3">
    <source>
        <dbReference type="Google" id="ProtNLM"/>
    </source>
</evidence>
<dbReference type="Gene3D" id="1.25.40.10">
    <property type="entry name" value="Tetratricopeptide repeat domain"/>
    <property type="match status" value="1"/>
</dbReference>
<dbReference type="InterPro" id="IPR052769">
    <property type="entry name" value="TPR_domain_protein"/>
</dbReference>
<dbReference type="AlphaFoldDB" id="A0AAD7DBJ6"/>
<accession>A0AAD7DBJ6</accession>
<dbReference type="EMBL" id="JARKIE010000106">
    <property type="protein sequence ID" value="KAJ7683648.1"/>
    <property type="molecule type" value="Genomic_DNA"/>
</dbReference>
<evidence type="ECO:0000313" key="1">
    <source>
        <dbReference type="EMBL" id="KAJ7683648.1"/>
    </source>
</evidence>
<keyword evidence="2" id="KW-1185">Reference proteome</keyword>
<gene>
    <name evidence="1" type="ORF">B0H17DRAFT_29072</name>
</gene>
<dbReference type="SUPFAM" id="SSF48452">
    <property type="entry name" value="TPR-like"/>
    <property type="match status" value="1"/>
</dbReference>
<sequence>MAHAGPTFYADNAKALDIKEAANAHFREKEYQKALDLYSSIINQYDDRVMLDTIRVARCNRAACYLNLGEYQHCIDDCHIALLFMSTDPAISNKARYRLAKATKALDDIDAQKRAIDPSYPGRPKYDVEDRMREQMRESSASSAKFQPADVEEHRRVSYVVRMKSQNPEYVHMRDMVPASLMCAPPRGGREAYETRRDAFVKRVIATHEPELMQKHPWTCFSCGQPATTWLHFPISDLTSFYPIIKDYARPICANGGDCAKKTRDAMEKAAREDPDIAQDDGVRIKM</sequence>
<dbReference type="SMART" id="SM00028">
    <property type="entry name" value="TPR"/>
    <property type="match status" value="2"/>
</dbReference>
<proteinExistence type="predicted"/>